<evidence type="ECO:0000313" key="2">
    <source>
        <dbReference type="Proteomes" id="UP001266305"/>
    </source>
</evidence>
<name>A0ABQ9UWY3_SAGOE</name>
<protein>
    <submittedName>
        <fullName evidence="1">Lymphocyte activation protein 3 protein</fullName>
    </submittedName>
</protein>
<dbReference type="SUPFAM" id="SSF48726">
    <property type="entry name" value="Immunoglobulin"/>
    <property type="match status" value="1"/>
</dbReference>
<reference evidence="1 2" key="1">
    <citation type="submission" date="2023-05" db="EMBL/GenBank/DDBJ databases">
        <title>B98-5 Cell Line De Novo Hybrid Assembly: An Optical Mapping Approach.</title>
        <authorList>
            <person name="Kananen K."/>
            <person name="Auerbach J.A."/>
            <person name="Kautto E."/>
            <person name="Blachly J.S."/>
        </authorList>
    </citation>
    <scope>NUCLEOTIDE SEQUENCE [LARGE SCALE GENOMIC DNA]</scope>
    <source>
        <strain evidence="1">B95-8</strain>
        <tissue evidence="1">Cell line</tissue>
    </source>
</reference>
<gene>
    <name evidence="1" type="primary">LAG3_1</name>
    <name evidence="1" type="ORF">P7K49_019198</name>
</gene>
<evidence type="ECO:0000313" key="1">
    <source>
        <dbReference type="EMBL" id="KAK2101532.1"/>
    </source>
</evidence>
<dbReference type="InterPro" id="IPR013783">
    <property type="entry name" value="Ig-like_fold"/>
</dbReference>
<accession>A0ABQ9UWY3</accession>
<dbReference type="InterPro" id="IPR036179">
    <property type="entry name" value="Ig-like_dom_sf"/>
</dbReference>
<organism evidence="1 2">
    <name type="scientific">Saguinus oedipus</name>
    <name type="common">Cotton-top tamarin</name>
    <name type="synonym">Oedipomidas oedipus</name>
    <dbReference type="NCBI Taxonomy" id="9490"/>
    <lineage>
        <taxon>Eukaryota</taxon>
        <taxon>Metazoa</taxon>
        <taxon>Chordata</taxon>
        <taxon>Craniata</taxon>
        <taxon>Vertebrata</taxon>
        <taxon>Euteleostomi</taxon>
        <taxon>Mammalia</taxon>
        <taxon>Eutheria</taxon>
        <taxon>Euarchontoglires</taxon>
        <taxon>Primates</taxon>
        <taxon>Haplorrhini</taxon>
        <taxon>Platyrrhini</taxon>
        <taxon>Cebidae</taxon>
        <taxon>Callitrichinae</taxon>
        <taxon>Saguinus</taxon>
    </lineage>
</organism>
<keyword evidence="2" id="KW-1185">Reference proteome</keyword>
<dbReference type="Proteomes" id="UP001266305">
    <property type="component" value="Unassembled WGS sequence"/>
</dbReference>
<dbReference type="Gene3D" id="2.60.40.10">
    <property type="entry name" value="Immunoglobulins"/>
    <property type="match status" value="1"/>
</dbReference>
<proteinExistence type="predicted"/>
<comment type="caution">
    <text evidence="1">The sequence shown here is derived from an EMBL/GenBank/DDBJ whole genome shotgun (WGS) entry which is preliminary data.</text>
</comment>
<sequence length="134" mass="14983">MGTVGVPGHPPAPGPRRYTVLSVAPGGLRSGRLPLQPRVQLEERGRQRGDFSLWLRPARRADAGEYRAAVHLRDRTLSCHLRLRVGRDERRGAAPPKHVYGGPCGEIVSPPELTFSHPRGRGERRSRVIHFRHL</sequence>
<dbReference type="EMBL" id="JASSZA010000009">
    <property type="protein sequence ID" value="KAK2101532.1"/>
    <property type="molecule type" value="Genomic_DNA"/>
</dbReference>